<name>A0AAN9HV44_CROPI</name>
<protein>
    <submittedName>
        <fullName evidence="1">Uncharacterized protein</fullName>
    </submittedName>
</protein>
<accession>A0AAN9HV44</accession>
<dbReference type="AlphaFoldDB" id="A0AAN9HV44"/>
<evidence type="ECO:0000313" key="2">
    <source>
        <dbReference type="Proteomes" id="UP001372338"/>
    </source>
</evidence>
<keyword evidence="2" id="KW-1185">Reference proteome</keyword>
<organism evidence="1 2">
    <name type="scientific">Crotalaria pallida</name>
    <name type="common">Smooth rattlebox</name>
    <name type="synonym">Crotalaria striata</name>
    <dbReference type="NCBI Taxonomy" id="3830"/>
    <lineage>
        <taxon>Eukaryota</taxon>
        <taxon>Viridiplantae</taxon>
        <taxon>Streptophyta</taxon>
        <taxon>Embryophyta</taxon>
        <taxon>Tracheophyta</taxon>
        <taxon>Spermatophyta</taxon>
        <taxon>Magnoliopsida</taxon>
        <taxon>eudicotyledons</taxon>
        <taxon>Gunneridae</taxon>
        <taxon>Pentapetalae</taxon>
        <taxon>rosids</taxon>
        <taxon>fabids</taxon>
        <taxon>Fabales</taxon>
        <taxon>Fabaceae</taxon>
        <taxon>Papilionoideae</taxon>
        <taxon>50 kb inversion clade</taxon>
        <taxon>genistoids sensu lato</taxon>
        <taxon>core genistoids</taxon>
        <taxon>Crotalarieae</taxon>
        <taxon>Crotalaria</taxon>
    </lineage>
</organism>
<sequence>MVPPLSSPYNLSGDVAILYWMIEKWWWLEIRSQRLSNRDGGASCRVSWKKWYERIILLSIVGQRTMSKTGYEQQLCLDALLTDRLCLIDGARGGACGDDHDEGLELLSLVPKVTSGTGPCGGFLDGARGGDGVSHAVLQQFSTSSRSLSSFRSGVKECRSQGEHGGVVGEEGGVLGCSRWFLEFSPSFPPFLSSKKVSDGKSRDGIHGGDPVVGDGGAIFAGCGDSVVDGGDITPGVV</sequence>
<dbReference type="EMBL" id="JAYWIO010000006">
    <property type="protein sequence ID" value="KAK7255127.1"/>
    <property type="molecule type" value="Genomic_DNA"/>
</dbReference>
<comment type="caution">
    <text evidence="1">The sequence shown here is derived from an EMBL/GenBank/DDBJ whole genome shotgun (WGS) entry which is preliminary data.</text>
</comment>
<reference evidence="1 2" key="1">
    <citation type="submission" date="2024-01" db="EMBL/GenBank/DDBJ databases">
        <title>The genomes of 5 underutilized Papilionoideae crops provide insights into root nodulation and disease resistanc.</title>
        <authorList>
            <person name="Yuan L."/>
        </authorList>
    </citation>
    <scope>NUCLEOTIDE SEQUENCE [LARGE SCALE GENOMIC DNA]</scope>
    <source>
        <strain evidence="1">ZHUSHIDOU_FW_LH</strain>
        <tissue evidence="1">Leaf</tissue>
    </source>
</reference>
<dbReference type="Proteomes" id="UP001372338">
    <property type="component" value="Unassembled WGS sequence"/>
</dbReference>
<evidence type="ECO:0000313" key="1">
    <source>
        <dbReference type="EMBL" id="KAK7255127.1"/>
    </source>
</evidence>
<proteinExistence type="predicted"/>
<gene>
    <name evidence="1" type="ORF">RIF29_28530</name>
</gene>